<sequence length="82" mass="9035">MDEAGDELHVLGSETAGRCVEALTIIVFGALCAVVAGSAMCLLIGVVVGLVRLVYLFARELFFENDMWSLMLPNVEWKRSRM</sequence>
<dbReference type="AlphaFoldDB" id="A0A652YL51"/>
<protein>
    <submittedName>
        <fullName evidence="1">Uncharacterized protein</fullName>
    </submittedName>
</protein>
<evidence type="ECO:0000313" key="1">
    <source>
        <dbReference type="EMBL" id="TYQ02195.1"/>
    </source>
</evidence>
<reference evidence="1" key="1">
    <citation type="submission" date="2019-07" db="EMBL/GenBank/DDBJ databases">
        <title>Genomic Encyclopedia of Type Strains, Phase IV (KMG-IV): sequencing the most valuable type-strain genomes for metagenomic binning, comparative biology and taxonomic classification.</title>
        <authorList>
            <person name="Goeker M."/>
        </authorList>
    </citation>
    <scope>NUCLEOTIDE SEQUENCE</scope>
    <source>
        <strain evidence="1">DSM 44596</strain>
    </source>
</reference>
<gene>
    <name evidence="1" type="ORF">FNL38_10613</name>
</gene>
<dbReference type="EMBL" id="VNIQ01000006">
    <property type="protein sequence ID" value="TYQ02195.1"/>
    <property type="molecule type" value="Genomic_DNA"/>
</dbReference>
<proteinExistence type="predicted"/>
<organism evidence="1">
    <name type="scientific">Nocardia globerula</name>
    <dbReference type="NCBI Taxonomy" id="1818"/>
    <lineage>
        <taxon>Bacteria</taxon>
        <taxon>Bacillati</taxon>
        <taxon>Actinomycetota</taxon>
        <taxon>Actinomycetes</taxon>
        <taxon>Mycobacteriales</taxon>
        <taxon>Nocardiaceae</taxon>
        <taxon>Nocardia</taxon>
    </lineage>
</organism>
<accession>A0A652YL51</accession>
<name>A0A652YL51_NOCGL</name>
<comment type="caution">
    <text evidence="1">The sequence shown here is derived from an EMBL/GenBank/DDBJ whole genome shotgun (WGS) entry which is preliminary data.</text>
</comment>